<reference evidence="4 5" key="1">
    <citation type="submission" date="2013-01" db="EMBL/GenBank/DDBJ databases">
        <authorList>
            <person name="Harkins D.M."/>
            <person name="Durkin A.S."/>
            <person name="Brinkac L.M."/>
            <person name="Haft D.H."/>
            <person name="Selengut J.D."/>
            <person name="Sanka R."/>
            <person name="DePew J."/>
            <person name="Purushe J."/>
            <person name="Picardeau M."/>
            <person name="Werts C."/>
            <person name="Goarant C."/>
            <person name="Vinetz J.M."/>
            <person name="Sutton G.G."/>
            <person name="Nierman W.C."/>
            <person name="Fouts D.E."/>
        </authorList>
    </citation>
    <scope>NUCLEOTIDE SEQUENCE [LARGE SCALE GENOMIC DNA]</scope>
    <source>
        <strain evidence="4 5">200701203</strain>
    </source>
</reference>
<evidence type="ECO:0000256" key="3">
    <source>
        <dbReference type="ARBA" id="ARBA00022884"/>
    </source>
</evidence>
<evidence type="ECO:0000256" key="1">
    <source>
        <dbReference type="ARBA" id="ARBA00022555"/>
    </source>
</evidence>
<dbReference type="GO" id="GO:0004045">
    <property type="term" value="F:peptidyl-tRNA hydrolase activity"/>
    <property type="evidence" value="ECO:0007669"/>
    <property type="project" value="InterPro"/>
</dbReference>
<dbReference type="SUPFAM" id="SSF53178">
    <property type="entry name" value="Peptidyl-tRNA hydrolase-like"/>
    <property type="match status" value="1"/>
</dbReference>
<keyword evidence="1" id="KW-0820">tRNA-binding</keyword>
<proteinExistence type="predicted"/>
<gene>
    <name evidence="4" type="ORF">LEP1GSC123_3404</name>
</gene>
<dbReference type="Gene3D" id="3.40.50.1470">
    <property type="entry name" value="Peptidyl-tRNA hydrolase"/>
    <property type="match status" value="1"/>
</dbReference>
<dbReference type="Pfam" id="PF01195">
    <property type="entry name" value="Pept_tRNA_hydro"/>
    <property type="match status" value="1"/>
</dbReference>
<keyword evidence="2 4" id="KW-0378">Hydrolase</keyword>
<dbReference type="InterPro" id="IPR036416">
    <property type="entry name" value="Pept_tRNA_hydro_sf"/>
</dbReference>
<dbReference type="PANTHER" id="PTHR17224">
    <property type="entry name" value="PEPTIDYL-TRNA HYDROLASE"/>
    <property type="match status" value="1"/>
</dbReference>
<dbReference type="InterPro" id="IPR001328">
    <property type="entry name" value="Pept_tRNA_hydro"/>
</dbReference>
<dbReference type="BioCyc" id="LBOR1193007:G11KN-2686-MONOMER"/>
<dbReference type="EMBL" id="AKWO02000074">
    <property type="protein sequence ID" value="EMF99195.1"/>
    <property type="molecule type" value="Genomic_DNA"/>
</dbReference>
<comment type="caution">
    <text evidence="4">The sequence shown here is derived from an EMBL/GenBank/DDBJ whole genome shotgun (WGS) entry which is preliminary data.</text>
</comment>
<name>M3HM93_LEPBO</name>
<evidence type="ECO:0000313" key="4">
    <source>
        <dbReference type="EMBL" id="EMF99195.1"/>
    </source>
</evidence>
<dbReference type="PANTHER" id="PTHR17224:SF1">
    <property type="entry name" value="PEPTIDYL-TRNA HYDROLASE"/>
    <property type="match status" value="1"/>
</dbReference>
<sequence length="73" mass="8625">MRNIVEKLGTNTFFRLRFGIGKPSTASEVSDYVLSNFFPEEKEKIPELVQVSLQKIYDWVRERKNEFQKPSDI</sequence>
<dbReference type="AlphaFoldDB" id="M3HM93"/>
<evidence type="ECO:0000256" key="2">
    <source>
        <dbReference type="ARBA" id="ARBA00022801"/>
    </source>
</evidence>
<protein>
    <submittedName>
        <fullName evidence="4">Putative aminoacyl-tRNA hydrolase</fullName>
    </submittedName>
</protein>
<accession>M3HM93</accession>
<evidence type="ECO:0000313" key="5">
    <source>
        <dbReference type="Proteomes" id="UP000011783"/>
    </source>
</evidence>
<dbReference type="GO" id="GO:0000049">
    <property type="term" value="F:tRNA binding"/>
    <property type="evidence" value="ECO:0007669"/>
    <property type="project" value="UniProtKB-KW"/>
</dbReference>
<dbReference type="Proteomes" id="UP000011783">
    <property type="component" value="Unassembled WGS sequence"/>
</dbReference>
<keyword evidence="3" id="KW-0694">RNA-binding</keyword>
<organism evidence="4 5">
    <name type="scientific">Leptospira borgpetersenii str. 200701203</name>
    <dbReference type="NCBI Taxonomy" id="1193007"/>
    <lineage>
        <taxon>Bacteria</taxon>
        <taxon>Pseudomonadati</taxon>
        <taxon>Spirochaetota</taxon>
        <taxon>Spirochaetia</taxon>
        <taxon>Leptospirales</taxon>
        <taxon>Leptospiraceae</taxon>
        <taxon>Leptospira</taxon>
    </lineage>
</organism>